<dbReference type="SUPFAM" id="SSF54862">
    <property type="entry name" value="4Fe-4S ferredoxins"/>
    <property type="match status" value="1"/>
</dbReference>
<keyword evidence="3" id="KW-1185">Reference proteome</keyword>
<dbReference type="Gene3D" id="2.40.40.20">
    <property type="match status" value="1"/>
</dbReference>
<evidence type="ECO:0000313" key="3">
    <source>
        <dbReference type="Proteomes" id="UP000297839"/>
    </source>
</evidence>
<dbReference type="Gene3D" id="3.30.70.20">
    <property type="match status" value="2"/>
</dbReference>
<name>A0A4Z0BD21_9BURK</name>
<protein>
    <submittedName>
        <fullName evidence="2">4Fe-4S dicluster domain-containing protein</fullName>
    </submittedName>
</protein>
<dbReference type="InterPro" id="IPR009010">
    <property type="entry name" value="Asp_de-COase-like_dom_sf"/>
</dbReference>
<gene>
    <name evidence="2" type="ORF">EZ216_19135</name>
</gene>
<proteinExistence type="predicted"/>
<dbReference type="InterPro" id="IPR006657">
    <property type="entry name" value="MoPterin_dinucl-bd_dom"/>
</dbReference>
<dbReference type="GO" id="GO:0016491">
    <property type="term" value="F:oxidoreductase activity"/>
    <property type="evidence" value="ECO:0007669"/>
    <property type="project" value="InterPro"/>
</dbReference>
<dbReference type="AlphaFoldDB" id="A0A4Z0BD21"/>
<dbReference type="OrthoDB" id="9779457at2"/>
<dbReference type="PROSITE" id="PS51379">
    <property type="entry name" value="4FE4S_FER_2"/>
    <property type="match status" value="2"/>
</dbReference>
<dbReference type="PANTHER" id="PTHR42783:SF3">
    <property type="entry name" value="GLUTAMATE SYNTHASE [NADPH] SMALL CHAIN-RELATED"/>
    <property type="match status" value="1"/>
</dbReference>
<dbReference type="GO" id="GO:0043546">
    <property type="term" value="F:molybdopterin cofactor binding"/>
    <property type="evidence" value="ECO:0007669"/>
    <property type="project" value="InterPro"/>
</dbReference>
<dbReference type="EMBL" id="SMLK01000008">
    <property type="protein sequence ID" value="TFY97195.1"/>
    <property type="molecule type" value="Genomic_DNA"/>
</dbReference>
<feature type="domain" description="4Fe-4S ferredoxin-type" evidence="1">
    <location>
        <begin position="692"/>
        <end position="722"/>
    </location>
</feature>
<comment type="caution">
    <text evidence="2">The sequence shown here is derived from an EMBL/GenBank/DDBJ whole genome shotgun (WGS) entry which is preliminary data.</text>
</comment>
<dbReference type="RefSeq" id="WP_135251394.1">
    <property type="nucleotide sequence ID" value="NZ_SMLK01000008.1"/>
</dbReference>
<dbReference type="Proteomes" id="UP000297839">
    <property type="component" value="Unassembled WGS sequence"/>
</dbReference>
<feature type="domain" description="4Fe-4S ferredoxin-type" evidence="1">
    <location>
        <begin position="745"/>
        <end position="776"/>
    </location>
</feature>
<accession>A0A4Z0BD21</accession>
<evidence type="ECO:0000259" key="1">
    <source>
        <dbReference type="PROSITE" id="PS51379"/>
    </source>
</evidence>
<reference evidence="2 3" key="1">
    <citation type="submission" date="2019-03" db="EMBL/GenBank/DDBJ databases">
        <title>Ramlibacter sp. 18x22-1, whole genome shotgun sequence.</title>
        <authorList>
            <person name="Zhang X."/>
            <person name="Feng G."/>
            <person name="Zhu H."/>
        </authorList>
    </citation>
    <scope>NUCLEOTIDE SEQUENCE [LARGE SCALE GENOMIC DNA]</scope>
    <source>
        <strain evidence="2 3">18x22-1</strain>
    </source>
</reference>
<organism evidence="2 3">
    <name type="scientific">Ramlibacter humi</name>
    <dbReference type="NCBI Taxonomy" id="2530451"/>
    <lineage>
        <taxon>Bacteria</taxon>
        <taxon>Pseudomonadati</taxon>
        <taxon>Pseudomonadota</taxon>
        <taxon>Betaproteobacteria</taxon>
        <taxon>Burkholderiales</taxon>
        <taxon>Comamonadaceae</taxon>
        <taxon>Ramlibacter</taxon>
    </lineage>
</organism>
<dbReference type="Gene3D" id="3.40.50.740">
    <property type="match status" value="1"/>
</dbReference>
<dbReference type="Gene3D" id="3.30.2070.10">
    <property type="entry name" value="Formate dehydrogenase/DMSO reductase"/>
    <property type="match status" value="1"/>
</dbReference>
<dbReference type="CDD" id="cd10551">
    <property type="entry name" value="PsrB"/>
    <property type="match status" value="1"/>
</dbReference>
<dbReference type="SUPFAM" id="SSF53706">
    <property type="entry name" value="Formate dehydrogenase/DMSO reductase, domains 1-3"/>
    <property type="match status" value="1"/>
</dbReference>
<dbReference type="Pfam" id="PF01568">
    <property type="entry name" value="Molydop_binding"/>
    <property type="match status" value="1"/>
</dbReference>
<dbReference type="InterPro" id="IPR017896">
    <property type="entry name" value="4Fe4S_Fe-S-bd"/>
</dbReference>
<sequence length="924" mass="99910">MTQEQPVHFHPHALPVRRREVLRLMAASMALAGAGCTRQPRERIYPWVDMPEARADSSPVFYASAVARDGHAQGVLIATHGGRPTKVEGNPLHPSSLGATDAFGQATVLDLWDPDRSQAPMQRLGREHEGPLAISSWPAFETAWRRVANDLDASGGEGLRLLAGPATSPTLRRQLAAIARRWPRSRLHQYSSVPDAGARAGTAAAFGREVQPLFHFDRVRCVLSLAADPFSEGPGAVRHAMDWSQLRSREGPQAACAVEVAPGLFGARADRRVAMAPRDIEALALRLAAGQPLPGLGTEMLAALRAAGRDALVIAGPSLSASAHAAVHALNDRLGAAGNTVQYLPPLAWAEGAGNLPGLVSDMEAGRVRVLLVLDANPAYDTPGELGFRQAVSRVATSVHCGLYRDESARTCDWHLPLSHGFEAWSDALAHDGTATLVQPAIAPLYDSRSLHELLALVAGDDVRDGHAIVQATWREQAGGGFDTFWREALQKGVIEGSAPAPLRVRARAEPASTAGVAGGAGLVAVFAPDPSAHDGRFANNAWLQELPRPFTKLTWDNAALLGPATARQLGLRKGDRVRLRAGTRSVAAPVWVQDGHAEGVLTLPLGYGRDNAGRVGDGVGFDAYHLMAAQAGPLPVQVERLADRHDFAVTQHTMDPSGREPARVIDAGARVEPEREQPSLYPRWEYPEHAWAMTIDLDACIGCNACTAACQAENNIPVVGKEQVSHGREMHWIRVDAYAAPEEDETVFQPVPCMHCENAPCELVCPVGATMHDSEGLNVQVYNRCIGTRFCSNNCPYKVRRFNFLQFTDATTESLKGQRNPNVTVRQRGVMEKCNYCLQRVARARQHAQRTGVPLADGDVVTACQAVCPTRAIHFGDLHDPASAVSQQRRSPRHYALLAELNTRPRTTYLARVRRKEEKGPKT</sequence>
<dbReference type="Pfam" id="PF13247">
    <property type="entry name" value="Fer4_11"/>
    <property type="match status" value="1"/>
</dbReference>
<dbReference type="SUPFAM" id="SSF50692">
    <property type="entry name" value="ADC-like"/>
    <property type="match status" value="1"/>
</dbReference>
<dbReference type="PANTHER" id="PTHR42783">
    <property type="entry name" value="GLUTAMATE SYNTHASE [NADPH] SMALL CHAIN"/>
    <property type="match status" value="1"/>
</dbReference>
<dbReference type="CDD" id="cd02784">
    <property type="entry name" value="MopB_CT_PHLH"/>
    <property type="match status" value="1"/>
</dbReference>
<evidence type="ECO:0000313" key="2">
    <source>
        <dbReference type="EMBL" id="TFY97195.1"/>
    </source>
</evidence>